<dbReference type="Pfam" id="PF11160">
    <property type="entry name" value="Hva1_TUDOR"/>
    <property type="match status" value="1"/>
</dbReference>
<organism evidence="2 3">
    <name type="scientific">Penicillium roqueforti (strain FM164)</name>
    <dbReference type="NCBI Taxonomy" id="1365484"/>
    <lineage>
        <taxon>Eukaryota</taxon>
        <taxon>Fungi</taxon>
        <taxon>Dikarya</taxon>
        <taxon>Ascomycota</taxon>
        <taxon>Pezizomycotina</taxon>
        <taxon>Eurotiomycetes</taxon>
        <taxon>Eurotiomycetidae</taxon>
        <taxon>Eurotiales</taxon>
        <taxon>Aspergillaceae</taxon>
        <taxon>Penicillium</taxon>
    </lineage>
</organism>
<dbReference type="OrthoDB" id="2138648at2759"/>
<reference evidence="2" key="1">
    <citation type="journal article" date="2014" name="Nat. Commun.">
        <title>Multiple recent horizontal transfers of a large genomic region in cheese making fungi.</title>
        <authorList>
            <person name="Cheeseman K."/>
            <person name="Ropars J."/>
            <person name="Renault P."/>
            <person name="Dupont J."/>
            <person name="Gouzy J."/>
            <person name="Branca A."/>
            <person name="Abraham A.L."/>
            <person name="Ceppi M."/>
            <person name="Conseiller E."/>
            <person name="Debuchy R."/>
            <person name="Malagnac F."/>
            <person name="Goarin A."/>
            <person name="Silar P."/>
            <person name="Lacoste S."/>
            <person name="Sallet E."/>
            <person name="Bensimon A."/>
            <person name="Giraud T."/>
            <person name="Brygoo Y."/>
        </authorList>
    </citation>
    <scope>NUCLEOTIDE SEQUENCE [LARGE SCALE GENOMIC DNA]</scope>
    <source>
        <strain evidence="2">FM164</strain>
    </source>
</reference>
<dbReference type="Gene3D" id="2.30.30.1060">
    <property type="match status" value="1"/>
</dbReference>
<name>W6Q9Q2_PENRF</name>
<evidence type="ECO:0000259" key="1">
    <source>
        <dbReference type="Pfam" id="PF11160"/>
    </source>
</evidence>
<dbReference type="AlphaFoldDB" id="W6Q9Q2"/>
<evidence type="ECO:0000313" key="3">
    <source>
        <dbReference type="Proteomes" id="UP000030686"/>
    </source>
</evidence>
<dbReference type="EMBL" id="HG792016">
    <property type="protein sequence ID" value="CDM30919.1"/>
    <property type="molecule type" value="Genomic_DNA"/>
</dbReference>
<dbReference type="Proteomes" id="UP000030686">
    <property type="component" value="Unassembled WGS sequence"/>
</dbReference>
<evidence type="ECO:0000313" key="2">
    <source>
        <dbReference type="EMBL" id="CDM30919.1"/>
    </source>
</evidence>
<accession>W6Q9Q2</accession>
<protein>
    <submittedName>
        <fullName evidence="2">Genomic scaffold, ProqFM164S02</fullName>
    </submittedName>
</protein>
<keyword evidence="3" id="KW-1185">Reference proteome</keyword>
<dbReference type="STRING" id="1365484.W6Q9Q2"/>
<dbReference type="OMA" id="VIFIDQH"/>
<dbReference type="InterPro" id="IPR021331">
    <property type="entry name" value="Hva1_TUDOR"/>
</dbReference>
<sequence length="74" mass="8315">MSVEEIQDKNGKDITEGDFVYTKYRGGSHEGKVEMIIRDQASAQQEGVIYTDQHGHRVAHNPITLTKQNRSAAE</sequence>
<gene>
    <name evidence="2" type="ORF">PROQFM164_S02g001069</name>
</gene>
<proteinExistence type="predicted"/>
<feature type="domain" description="Hypervirulence associated protein TUDOR" evidence="1">
    <location>
        <begin position="17"/>
        <end position="65"/>
    </location>
</feature>